<evidence type="ECO:0000256" key="3">
    <source>
        <dbReference type="ARBA" id="ARBA00023125"/>
    </source>
</evidence>
<proteinExistence type="inferred from homology"/>
<dbReference type="SUPFAM" id="SSF53850">
    <property type="entry name" value="Periplasmic binding protein-like II"/>
    <property type="match status" value="1"/>
</dbReference>
<name>A0AAE2URU3_AGRVI</name>
<evidence type="ECO:0000256" key="7">
    <source>
        <dbReference type="ARBA" id="ARBA00083243"/>
    </source>
</evidence>
<dbReference type="AlphaFoldDB" id="A0AAE2URU3"/>
<dbReference type="Gene3D" id="1.10.10.10">
    <property type="entry name" value="Winged helix-like DNA-binding domain superfamily/Winged helix DNA-binding domain"/>
    <property type="match status" value="1"/>
</dbReference>
<evidence type="ECO:0000256" key="5">
    <source>
        <dbReference type="ARBA" id="ARBA00054626"/>
    </source>
</evidence>
<dbReference type="InterPro" id="IPR000847">
    <property type="entry name" value="LysR_HTH_N"/>
</dbReference>
<evidence type="ECO:0000313" key="10">
    <source>
        <dbReference type="Proteomes" id="UP000655037"/>
    </source>
</evidence>
<dbReference type="Pfam" id="PF03466">
    <property type="entry name" value="LysR_substrate"/>
    <property type="match status" value="1"/>
</dbReference>
<dbReference type="PANTHER" id="PTHR30537">
    <property type="entry name" value="HTH-TYPE TRANSCRIPTIONAL REGULATOR"/>
    <property type="match status" value="1"/>
</dbReference>
<dbReference type="GO" id="GO:0043565">
    <property type="term" value="F:sequence-specific DNA binding"/>
    <property type="evidence" value="ECO:0007669"/>
    <property type="project" value="TreeGrafter"/>
</dbReference>
<dbReference type="GO" id="GO:0003700">
    <property type="term" value="F:DNA-binding transcription factor activity"/>
    <property type="evidence" value="ECO:0007669"/>
    <property type="project" value="InterPro"/>
</dbReference>
<dbReference type="InterPro" id="IPR036390">
    <property type="entry name" value="WH_DNA-bd_sf"/>
</dbReference>
<dbReference type="CDD" id="cd08474">
    <property type="entry name" value="PBP2_CrgA_like_5"/>
    <property type="match status" value="1"/>
</dbReference>
<keyword evidence="4" id="KW-0804">Transcription</keyword>
<comment type="similarity">
    <text evidence="1">Belongs to the LysR transcriptional regulatory family.</text>
</comment>
<reference evidence="9" key="1">
    <citation type="submission" date="2020-11" db="EMBL/GenBank/DDBJ databases">
        <title>Agrobacterium vitis strain K377 genome.</title>
        <authorList>
            <person name="Xi H."/>
        </authorList>
    </citation>
    <scope>NUCLEOTIDE SEQUENCE</scope>
    <source>
        <strain evidence="9">K377</strain>
    </source>
</reference>
<dbReference type="Pfam" id="PF00126">
    <property type="entry name" value="HTH_1"/>
    <property type="match status" value="1"/>
</dbReference>
<dbReference type="SUPFAM" id="SSF46785">
    <property type="entry name" value="Winged helix' DNA-binding domain"/>
    <property type="match status" value="1"/>
</dbReference>
<evidence type="ECO:0000259" key="8">
    <source>
        <dbReference type="PROSITE" id="PS50931"/>
    </source>
</evidence>
<organism evidence="9 10">
    <name type="scientific">Agrobacterium vitis</name>
    <name type="common">Rhizobium vitis</name>
    <dbReference type="NCBI Taxonomy" id="373"/>
    <lineage>
        <taxon>Bacteria</taxon>
        <taxon>Pseudomonadati</taxon>
        <taxon>Pseudomonadota</taxon>
        <taxon>Alphaproteobacteria</taxon>
        <taxon>Hyphomicrobiales</taxon>
        <taxon>Rhizobiaceae</taxon>
        <taxon>Rhizobium/Agrobacterium group</taxon>
        <taxon>Agrobacterium</taxon>
    </lineage>
</organism>
<dbReference type="PANTHER" id="PTHR30537:SF1">
    <property type="entry name" value="HTH-TYPE TRANSCRIPTIONAL REGULATOR PGRR"/>
    <property type="match status" value="1"/>
</dbReference>
<comment type="caution">
    <text evidence="9">The sequence shown here is derived from an EMBL/GenBank/DDBJ whole genome shotgun (WGS) entry which is preliminary data.</text>
</comment>
<feature type="domain" description="HTH lysR-type" evidence="8">
    <location>
        <begin position="4"/>
        <end position="61"/>
    </location>
</feature>
<accession>A0AAE2URU3</accession>
<dbReference type="InterPro" id="IPR036388">
    <property type="entry name" value="WH-like_DNA-bd_sf"/>
</dbReference>
<dbReference type="PROSITE" id="PS50931">
    <property type="entry name" value="HTH_LYSR"/>
    <property type="match status" value="1"/>
</dbReference>
<sequence length="296" mass="32979">MNRIQLSQLAVLATVAETSSFRKAAEELGIAPSAVSHAVSALEASLGVRLLARTTRSVAPTEEGRQLLQKLAPALADIGTALETLAENKSNPAGPLRITMPALAAEDLIVPRLGDFLGLYPDIQLELITNDQFEDIVEKGFDAGLRLGEHLEADMVAVKASGPISGTIIGAPSYFERHPLPLHPHDLMEHRCIRRRFSSGRIYRWELEKHGKQIAVDVPDVLTLADQRLIRLAALKGVGLAFVFDQRVDKDIREGRLIRVLEDWCPPFDGFYIYYPTRRQMRPALRAFVDFFRHRS</sequence>
<evidence type="ECO:0000256" key="1">
    <source>
        <dbReference type="ARBA" id="ARBA00009437"/>
    </source>
</evidence>
<dbReference type="RefSeq" id="WP_156532508.1">
    <property type="nucleotide sequence ID" value="NZ_JACXXJ020000005.1"/>
</dbReference>
<dbReference type="FunFam" id="1.10.10.10:FF:000001">
    <property type="entry name" value="LysR family transcriptional regulator"/>
    <property type="match status" value="1"/>
</dbReference>
<dbReference type="GO" id="GO:0006351">
    <property type="term" value="P:DNA-templated transcription"/>
    <property type="evidence" value="ECO:0007669"/>
    <property type="project" value="TreeGrafter"/>
</dbReference>
<keyword evidence="2" id="KW-0805">Transcription regulation</keyword>
<dbReference type="Proteomes" id="UP000655037">
    <property type="component" value="Unassembled WGS sequence"/>
</dbReference>
<dbReference type="InterPro" id="IPR058163">
    <property type="entry name" value="LysR-type_TF_proteobact-type"/>
</dbReference>
<comment type="function">
    <text evidence="5">Transcriptional regulator of the ttuABCDE tartrate utilization operon.</text>
</comment>
<gene>
    <name evidence="9" type="ORF">IEI95_025595</name>
</gene>
<evidence type="ECO:0000256" key="4">
    <source>
        <dbReference type="ARBA" id="ARBA00023163"/>
    </source>
</evidence>
<keyword evidence="3" id="KW-0238">DNA-binding</keyword>
<dbReference type="EMBL" id="JACXXJ020000005">
    <property type="protein sequence ID" value="MBF2717587.1"/>
    <property type="molecule type" value="Genomic_DNA"/>
</dbReference>
<dbReference type="InterPro" id="IPR005119">
    <property type="entry name" value="LysR_subst-bd"/>
</dbReference>
<evidence type="ECO:0000256" key="6">
    <source>
        <dbReference type="ARBA" id="ARBA00067332"/>
    </source>
</evidence>
<evidence type="ECO:0000313" key="9">
    <source>
        <dbReference type="EMBL" id="MBF2717587.1"/>
    </source>
</evidence>
<evidence type="ECO:0000256" key="2">
    <source>
        <dbReference type="ARBA" id="ARBA00023015"/>
    </source>
</evidence>
<protein>
    <recommendedName>
        <fullName evidence="6">HTH-type transcriptional regulator TtuA</fullName>
    </recommendedName>
    <alternativeName>
        <fullName evidence="7">Tartrate utilization transcriptional regulator</fullName>
    </alternativeName>
</protein>
<dbReference type="Gene3D" id="3.40.190.290">
    <property type="match status" value="1"/>
</dbReference>